<dbReference type="RefSeq" id="WP_015547821.1">
    <property type="nucleotide sequence ID" value="NZ_AP019735.1"/>
</dbReference>
<dbReference type="EMBL" id="AP019735">
    <property type="protein sequence ID" value="BBL05213.1"/>
    <property type="molecule type" value="Genomic_DNA"/>
</dbReference>
<dbReference type="AlphaFoldDB" id="A0A4Y1WVU7"/>
<sequence length="65" mass="7224">MNRLKIKYAVAYGFLAATAVALIASLFAGCHVYEHEEVEIIRCPVIEADTIDIPGWDKEIATPEF</sequence>
<proteinExistence type="predicted"/>
<accession>A0A4Y1WVU7</accession>
<dbReference type="KEGG" id="acou:A5CBH24_25260"/>
<organism evidence="1 2">
    <name type="scientific">Alistipes communis</name>
    <dbReference type="NCBI Taxonomy" id="2585118"/>
    <lineage>
        <taxon>Bacteria</taxon>
        <taxon>Pseudomonadati</taxon>
        <taxon>Bacteroidota</taxon>
        <taxon>Bacteroidia</taxon>
        <taxon>Bacteroidales</taxon>
        <taxon>Rikenellaceae</taxon>
        <taxon>Alistipes</taxon>
    </lineage>
</organism>
<dbReference type="OrthoDB" id="1001607at2"/>
<keyword evidence="2" id="KW-1185">Reference proteome</keyword>
<name>A0A4Y1WVU7_9BACT</name>
<evidence type="ECO:0000313" key="1">
    <source>
        <dbReference type="EMBL" id="BBL05213.1"/>
    </source>
</evidence>
<dbReference type="PROSITE" id="PS51257">
    <property type="entry name" value="PROKAR_LIPOPROTEIN"/>
    <property type="match status" value="1"/>
</dbReference>
<gene>
    <name evidence="1" type="ORF">A5CBH24_25260</name>
</gene>
<dbReference type="Proteomes" id="UP000318946">
    <property type="component" value="Chromosome"/>
</dbReference>
<dbReference type="GeneID" id="78343238"/>
<evidence type="ECO:0000313" key="2">
    <source>
        <dbReference type="Proteomes" id="UP000318946"/>
    </source>
</evidence>
<protein>
    <submittedName>
        <fullName evidence="1">Uncharacterized protein</fullName>
    </submittedName>
</protein>
<reference evidence="2" key="1">
    <citation type="submission" date="2019-06" db="EMBL/GenBank/DDBJ databases">
        <title>Alistipes onderdonkii subsp. vulgaris subsp. nov., Alistipes dispar sp. nov. and Alistipes communis sp. nov., isolated from human faeces, and creation of Alistipes onderdonkii subsp. onderdonkii subsp. nov.</title>
        <authorList>
            <person name="Sakamoto M."/>
            <person name="Ikeyama N."/>
            <person name="Ogata Y."/>
            <person name="Suda W."/>
            <person name="Iino T."/>
            <person name="Hattori M."/>
            <person name="Ohkuma M."/>
        </authorList>
    </citation>
    <scope>NUCLEOTIDE SEQUENCE [LARGE SCALE GENOMIC DNA]</scope>
    <source>
        <strain evidence="2">5CBH24</strain>
    </source>
</reference>